<feature type="chain" id="PRO_5045321187" evidence="2">
    <location>
        <begin position="33"/>
        <end position="237"/>
    </location>
</feature>
<feature type="region of interest" description="Disordered" evidence="1">
    <location>
        <begin position="208"/>
        <end position="237"/>
    </location>
</feature>
<gene>
    <name evidence="3" type="ORF">HKK74_34320</name>
</gene>
<dbReference type="EMBL" id="JABVEC010000043">
    <property type="protein sequence ID" value="MBC6470528.1"/>
    <property type="molecule type" value="Genomic_DNA"/>
</dbReference>
<feature type="signal peptide" evidence="2">
    <location>
        <begin position="1"/>
        <end position="32"/>
    </location>
</feature>
<evidence type="ECO:0000313" key="3">
    <source>
        <dbReference type="EMBL" id="MBC6470528.1"/>
    </source>
</evidence>
<evidence type="ECO:0000256" key="2">
    <source>
        <dbReference type="SAM" id="SignalP"/>
    </source>
</evidence>
<comment type="caution">
    <text evidence="3">The sequence shown here is derived from an EMBL/GenBank/DDBJ whole genome shotgun (WGS) entry which is preliminary data.</text>
</comment>
<reference evidence="3 4" key="1">
    <citation type="submission" date="2020-06" db="EMBL/GenBank/DDBJ databases">
        <title>Actinomadura xiongansis sp. nov., isolated from soil of Baiyangdian.</title>
        <authorList>
            <person name="Zhang X."/>
        </authorList>
    </citation>
    <scope>NUCLEOTIDE SEQUENCE [LARGE SCALE GENOMIC DNA]</scope>
    <source>
        <strain evidence="3 4">HBUM206468</strain>
    </source>
</reference>
<dbReference type="RefSeq" id="WP_187247572.1">
    <property type="nucleotide sequence ID" value="NZ_BAAAOK010000003.1"/>
</dbReference>
<sequence length="237" mass="23691">MNRSIRNLLRVSALASSAAVLGVAAASMSMHGDEPAGYKITSAAGPALPARSAQGAPQRAVTGLGDKAVGGSGLRMSSSGFVAKCAATAGRAVRAPIGPVTGGRAGRPPVRPPALPVAPPADYHVPVHDPNAVLMMSKQVNDPFGGMTVSGVSIDSSPGTPRVVREYAAARCEALRRSGAVRPVSQATRKAQGRDLAGAVTSLGTAVGGLTRAPAGRPGELLGGLPELTGKRRAAGR</sequence>
<accession>A0ABR7M0A5</accession>
<name>A0ABR7M0A5_9ACTN</name>
<protein>
    <submittedName>
        <fullName evidence="3">Uncharacterized protein</fullName>
    </submittedName>
</protein>
<evidence type="ECO:0000313" key="4">
    <source>
        <dbReference type="Proteomes" id="UP000805614"/>
    </source>
</evidence>
<keyword evidence="4" id="KW-1185">Reference proteome</keyword>
<dbReference type="Proteomes" id="UP000805614">
    <property type="component" value="Unassembled WGS sequence"/>
</dbReference>
<organism evidence="3 4">
    <name type="scientific">Actinomadura alba</name>
    <dbReference type="NCBI Taxonomy" id="406431"/>
    <lineage>
        <taxon>Bacteria</taxon>
        <taxon>Bacillati</taxon>
        <taxon>Actinomycetota</taxon>
        <taxon>Actinomycetes</taxon>
        <taxon>Streptosporangiales</taxon>
        <taxon>Thermomonosporaceae</taxon>
        <taxon>Actinomadura</taxon>
    </lineage>
</organism>
<keyword evidence="2" id="KW-0732">Signal</keyword>
<proteinExistence type="predicted"/>
<evidence type="ECO:0000256" key="1">
    <source>
        <dbReference type="SAM" id="MobiDB-lite"/>
    </source>
</evidence>
<feature type="compositionally biased region" description="Low complexity" evidence="1">
    <location>
        <begin position="216"/>
        <end position="228"/>
    </location>
</feature>